<dbReference type="STRING" id="216903.SAMN05444371_3071"/>
<dbReference type="InterPro" id="IPR050546">
    <property type="entry name" value="Glycosyl_Hydrlase_16"/>
</dbReference>
<evidence type="ECO:0000313" key="3">
    <source>
        <dbReference type="EMBL" id="SHK63163.1"/>
    </source>
</evidence>
<dbReference type="PROSITE" id="PS51257">
    <property type="entry name" value="PROKAR_LIPOPROTEIN"/>
    <property type="match status" value="1"/>
</dbReference>
<sequence>MKIYFPILCSLILSVSISCSSIKDNRVLIWQDEFSKPEIDDTKWTLETGGHGFGNNELQFYTKERRENARVEDGHLIIEARKEKWKKNDYTSAKLITKKTFPFQYGSIEVRAKLPKGKGTWPAIWMLSDNMKEWPDDGEIDIMEHVGYNEGFIHASVHTKKYNHVLGTQKTDTIFVKDATQKFHIYRADWTPQKIDIYVDNIKYFTYTKSEEGKDAWPFDSPFYLILNQAVGGTWGGKEGLDSSIYPQKFLIDYVRIYKFRDDQ</sequence>
<dbReference type="OrthoDB" id="9809583at2"/>
<dbReference type="GO" id="GO:0005975">
    <property type="term" value="P:carbohydrate metabolic process"/>
    <property type="evidence" value="ECO:0007669"/>
    <property type="project" value="InterPro"/>
</dbReference>
<dbReference type="Pfam" id="PF00722">
    <property type="entry name" value="Glyco_hydro_16"/>
    <property type="match status" value="1"/>
</dbReference>
<dbReference type="PANTHER" id="PTHR10963:SF55">
    <property type="entry name" value="GLYCOSIDE HYDROLASE FAMILY 16 PROTEIN"/>
    <property type="match status" value="1"/>
</dbReference>
<keyword evidence="3" id="KW-0378">Hydrolase</keyword>
<dbReference type="PROSITE" id="PS51762">
    <property type="entry name" value="GH16_2"/>
    <property type="match status" value="1"/>
</dbReference>
<dbReference type="AlphaFoldDB" id="A0A1M6U1X7"/>
<comment type="similarity">
    <text evidence="1">Belongs to the glycosyl hydrolase 16 family.</text>
</comment>
<dbReference type="Gene3D" id="2.60.120.200">
    <property type="match status" value="1"/>
</dbReference>
<dbReference type="EMBL" id="FRAM01000004">
    <property type="protein sequence ID" value="SHK63163.1"/>
    <property type="molecule type" value="Genomic_DNA"/>
</dbReference>
<gene>
    <name evidence="3" type="ORF">SAMN05444371_3071</name>
</gene>
<dbReference type="InterPro" id="IPR000757">
    <property type="entry name" value="Beta-glucanase-like"/>
</dbReference>
<protein>
    <submittedName>
        <fullName evidence="3">Glycosyl hydrolases family 16</fullName>
    </submittedName>
</protein>
<dbReference type="GO" id="GO:0004553">
    <property type="term" value="F:hydrolase activity, hydrolyzing O-glycosyl compounds"/>
    <property type="evidence" value="ECO:0007669"/>
    <property type="project" value="InterPro"/>
</dbReference>
<evidence type="ECO:0000313" key="4">
    <source>
        <dbReference type="Proteomes" id="UP000184498"/>
    </source>
</evidence>
<dbReference type="InterPro" id="IPR013320">
    <property type="entry name" value="ConA-like_dom_sf"/>
</dbReference>
<evidence type="ECO:0000259" key="2">
    <source>
        <dbReference type="PROSITE" id="PS51762"/>
    </source>
</evidence>
<dbReference type="Proteomes" id="UP000184498">
    <property type="component" value="Unassembled WGS sequence"/>
</dbReference>
<dbReference type="RefSeq" id="WP_072999693.1">
    <property type="nucleotide sequence ID" value="NZ_FRAM01000004.1"/>
</dbReference>
<reference evidence="4" key="1">
    <citation type="submission" date="2016-11" db="EMBL/GenBank/DDBJ databases">
        <authorList>
            <person name="Varghese N."/>
            <person name="Submissions S."/>
        </authorList>
    </citation>
    <scope>NUCLEOTIDE SEQUENCE [LARGE SCALE GENOMIC DNA]</scope>
    <source>
        <strain evidence="4">DSM 18016</strain>
    </source>
</reference>
<name>A0A1M6U1X7_9FLAO</name>
<dbReference type="CDD" id="cd08023">
    <property type="entry name" value="GH16_laminarinase_like"/>
    <property type="match status" value="1"/>
</dbReference>
<dbReference type="PANTHER" id="PTHR10963">
    <property type="entry name" value="GLYCOSYL HYDROLASE-RELATED"/>
    <property type="match status" value="1"/>
</dbReference>
<proteinExistence type="inferred from homology"/>
<accession>A0A1M6U1X7</accession>
<dbReference type="SUPFAM" id="SSF49899">
    <property type="entry name" value="Concanavalin A-like lectins/glucanases"/>
    <property type="match status" value="1"/>
</dbReference>
<organism evidence="3 4">
    <name type="scientific">Epilithonimonas mollis</name>
    <dbReference type="NCBI Taxonomy" id="216903"/>
    <lineage>
        <taxon>Bacteria</taxon>
        <taxon>Pseudomonadati</taxon>
        <taxon>Bacteroidota</taxon>
        <taxon>Flavobacteriia</taxon>
        <taxon>Flavobacteriales</taxon>
        <taxon>Weeksellaceae</taxon>
        <taxon>Chryseobacterium group</taxon>
        <taxon>Epilithonimonas</taxon>
    </lineage>
</organism>
<feature type="domain" description="GH16" evidence="2">
    <location>
        <begin position="28"/>
        <end position="263"/>
    </location>
</feature>
<evidence type="ECO:0000256" key="1">
    <source>
        <dbReference type="ARBA" id="ARBA00006865"/>
    </source>
</evidence>
<keyword evidence="4" id="KW-1185">Reference proteome</keyword>